<reference evidence="1" key="1">
    <citation type="journal article" date="2020" name="Nature">
        <title>Giant virus diversity and host interactions through global metagenomics.</title>
        <authorList>
            <person name="Schulz F."/>
            <person name="Roux S."/>
            <person name="Paez-Espino D."/>
            <person name="Jungbluth S."/>
            <person name="Walsh D.A."/>
            <person name="Denef V.J."/>
            <person name="McMahon K.D."/>
            <person name="Konstantinidis K.T."/>
            <person name="Eloe-Fadrosh E.A."/>
            <person name="Kyrpides N.C."/>
            <person name="Woyke T."/>
        </authorList>
    </citation>
    <scope>NUCLEOTIDE SEQUENCE</scope>
    <source>
        <strain evidence="1">GVMAG-M-3300010160-4</strain>
    </source>
</reference>
<evidence type="ECO:0000313" key="1">
    <source>
        <dbReference type="EMBL" id="QHS89980.1"/>
    </source>
</evidence>
<proteinExistence type="predicted"/>
<organism evidence="1">
    <name type="scientific">viral metagenome</name>
    <dbReference type="NCBI Taxonomy" id="1070528"/>
    <lineage>
        <taxon>unclassified sequences</taxon>
        <taxon>metagenomes</taxon>
        <taxon>organismal metagenomes</taxon>
    </lineage>
</organism>
<name>A0A6C0BD56_9ZZZZ</name>
<accession>A0A6C0BD56</accession>
<dbReference type="EMBL" id="MN739122">
    <property type="protein sequence ID" value="QHS89980.1"/>
    <property type="molecule type" value="Genomic_DNA"/>
</dbReference>
<protein>
    <submittedName>
        <fullName evidence="1">Uncharacterized protein</fullName>
    </submittedName>
</protein>
<sequence>MIFDPIVEHVDQNHEKYQIDMSNVDFNIFCVNQSLLEFLNIKDPILVEKDSLDNINLQPYTIYIYKSLSSYHCIFHIQNDVIFNPDTKSYPLPERFKNITTDVFEPSHFEYDRFFSFLGLQGNLTGIPNILQIEASCDLWCLLVAYSFSNNYSFYQLVEEMQSSGQYKFESSNKLHFLSLFSAYCYVNSLALN</sequence>
<dbReference type="AlphaFoldDB" id="A0A6C0BD56"/>